<protein>
    <submittedName>
        <fullName evidence="2">LamG domain-containing protein</fullName>
    </submittedName>
</protein>
<dbReference type="Gene3D" id="2.60.120.200">
    <property type="match status" value="1"/>
</dbReference>
<sequence>MSQEDRIGGNPGGGSNFIGKMDELKIYRKALTQSEIDGLYDSVKRGRHSSTGETGAVY</sequence>
<dbReference type="AlphaFoldDB" id="A0A9X2B4E8"/>
<dbReference type="EMBL" id="JALIRP010000002">
    <property type="protein sequence ID" value="MCJ8011567.1"/>
    <property type="molecule type" value="Genomic_DNA"/>
</dbReference>
<accession>A0A9X2B4E8</accession>
<keyword evidence="3" id="KW-1185">Reference proteome</keyword>
<dbReference type="Pfam" id="PF13385">
    <property type="entry name" value="Laminin_G_3"/>
    <property type="match status" value="1"/>
</dbReference>
<evidence type="ECO:0000313" key="2">
    <source>
        <dbReference type="EMBL" id="MCJ8011567.1"/>
    </source>
</evidence>
<dbReference type="RefSeq" id="WP_244722653.1">
    <property type="nucleotide sequence ID" value="NZ_JALIRP010000002.1"/>
</dbReference>
<feature type="domain" description="Pentraxin (PTX)" evidence="1">
    <location>
        <begin position="1"/>
        <end position="58"/>
    </location>
</feature>
<dbReference type="InterPro" id="IPR001759">
    <property type="entry name" value="PTX_dom"/>
</dbReference>
<evidence type="ECO:0000259" key="1">
    <source>
        <dbReference type="PROSITE" id="PS51828"/>
    </source>
</evidence>
<dbReference type="SUPFAM" id="SSF49899">
    <property type="entry name" value="Concanavalin A-like lectins/glucanases"/>
    <property type="match status" value="1"/>
</dbReference>
<name>A0A9X2B4E8_9BACL</name>
<dbReference type="Proteomes" id="UP001139347">
    <property type="component" value="Unassembled WGS sequence"/>
</dbReference>
<comment type="caution">
    <text evidence="2">The sequence shown here is derived from an EMBL/GenBank/DDBJ whole genome shotgun (WGS) entry which is preliminary data.</text>
</comment>
<reference evidence="2" key="1">
    <citation type="submission" date="2022-04" db="EMBL/GenBank/DDBJ databases">
        <title>Paenibacillus mangrovi sp. nov., a novel endophytic bacterium isolated from bark of Kandelia candel.</title>
        <authorList>
            <person name="Tuo L."/>
        </authorList>
    </citation>
    <scope>NUCLEOTIDE SEQUENCE</scope>
    <source>
        <strain evidence="2">KQZ6P-2</strain>
    </source>
</reference>
<evidence type="ECO:0000313" key="3">
    <source>
        <dbReference type="Proteomes" id="UP001139347"/>
    </source>
</evidence>
<organism evidence="2 3">
    <name type="scientific">Paenibacillus mangrovi</name>
    <dbReference type="NCBI Taxonomy" id="2931978"/>
    <lineage>
        <taxon>Bacteria</taxon>
        <taxon>Bacillati</taxon>
        <taxon>Bacillota</taxon>
        <taxon>Bacilli</taxon>
        <taxon>Bacillales</taxon>
        <taxon>Paenibacillaceae</taxon>
        <taxon>Paenibacillus</taxon>
    </lineage>
</organism>
<gene>
    <name evidence="2" type="ORF">MUG84_07365</name>
</gene>
<dbReference type="InterPro" id="IPR013320">
    <property type="entry name" value="ConA-like_dom_sf"/>
</dbReference>
<dbReference type="PROSITE" id="PS51828">
    <property type="entry name" value="PTX_2"/>
    <property type="match status" value="1"/>
</dbReference>
<proteinExistence type="predicted"/>